<dbReference type="AlphaFoldDB" id="A0A0N0DQS5"/>
<feature type="non-terminal residue" evidence="1">
    <location>
        <position position="258"/>
    </location>
</feature>
<keyword evidence="2" id="KW-1185">Reference proteome</keyword>
<organism evidence="1 2">
    <name type="scientific">Leptomonas pyrrhocoris</name>
    <name type="common">Firebug parasite</name>
    <dbReference type="NCBI Taxonomy" id="157538"/>
    <lineage>
        <taxon>Eukaryota</taxon>
        <taxon>Discoba</taxon>
        <taxon>Euglenozoa</taxon>
        <taxon>Kinetoplastea</taxon>
        <taxon>Metakinetoplastina</taxon>
        <taxon>Trypanosomatida</taxon>
        <taxon>Trypanosomatidae</taxon>
        <taxon>Leishmaniinae</taxon>
        <taxon>Leptomonas</taxon>
    </lineage>
</organism>
<dbReference type="EMBL" id="LGTL01000044">
    <property type="protein sequence ID" value="KPA73103.1"/>
    <property type="molecule type" value="Genomic_DNA"/>
</dbReference>
<dbReference type="GeneID" id="26910401"/>
<evidence type="ECO:0000313" key="2">
    <source>
        <dbReference type="Proteomes" id="UP000037923"/>
    </source>
</evidence>
<evidence type="ECO:0000313" key="1">
    <source>
        <dbReference type="EMBL" id="KPA73104.1"/>
    </source>
</evidence>
<protein>
    <submittedName>
        <fullName evidence="1">Uncharacterized protein</fullName>
    </submittedName>
</protein>
<dbReference type="RefSeq" id="XP_015651543.1">
    <property type="nucleotide sequence ID" value="XM_015809880.1"/>
</dbReference>
<dbReference type="VEuPathDB" id="TriTrypDB:LpyrH10_44_0050"/>
<comment type="caution">
    <text evidence="1">The sequence shown here is derived from an EMBL/GenBank/DDBJ whole genome shotgun (WGS) entry which is preliminary data.</text>
</comment>
<reference evidence="1 2" key="1">
    <citation type="submission" date="2015-07" db="EMBL/GenBank/DDBJ databases">
        <title>High-quality genome of monoxenous trypanosomatid Leptomonas pyrrhocoris.</title>
        <authorList>
            <person name="Flegontov P."/>
            <person name="Butenko A."/>
            <person name="Firsov S."/>
            <person name="Vlcek C."/>
            <person name="Logacheva M.D."/>
            <person name="Field M."/>
            <person name="Filatov D."/>
            <person name="Flegontova O."/>
            <person name="Gerasimov E."/>
            <person name="Jackson A.P."/>
            <person name="Kelly S."/>
            <person name="Opperdoes F."/>
            <person name="O'Reilly A."/>
            <person name="Votypka J."/>
            <person name="Yurchenko V."/>
            <person name="Lukes J."/>
        </authorList>
    </citation>
    <scope>NUCLEOTIDE SEQUENCE [LARGE SCALE GENOMIC DNA]</scope>
    <source>
        <strain evidence="1">H10</strain>
    </source>
</reference>
<dbReference type="RefSeq" id="XP_015651542.1">
    <property type="nucleotide sequence ID" value="XM_015809879.1"/>
</dbReference>
<dbReference type="EMBL" id="LGTL01000044">
    <property type="protein sequence ID" value="KPA73104.1"/>
    <property type="molecule type" value="Genomic_DNA"/>
</dbReference>
<sequence>MSMTTIGPNGPVQIYTQPEWNAWEQALREFIRMYGPAEIRITAKNARDAYSTFTVQTSLDASGNVVCHTPSGTHYFQNLRTETAEFIPPERVEFLQPVATCMSSHLEVTGRIAQQMTEWSQALGYTFAELQRQAQQNRMHAEQLGQREVSLAYREGMAGAAAEKYVSDAHAAHAYNRVTELDALNQQAASVRIRDAEVQARLETGEAYLYTVDADRRAEMIRQHAQLRSDDAGQRVQMAALAASLDVNDALRRSDLRG</sequence>
<name>A0A0N0DQS5_LEPPY</name>
<dbReference type="Proteomes" id="UP000037923">
    <property type="component" value="Unassembled WGS sequence"/>
</dbReference>
<accession>A0A0N0DQS5</accession>
<gene>
    <name evidence="1" type="ORF">ABB37_10121</name>
</gene>
<proteinExistence type="predicted"/>